<evidence type="ECO:0000313" key="2">
    <source>
        <dbReference type="EnsemblMetazoa" id="XP_028517399.1"/>
    </source>
</evidence>
<dbReference type="AlphaFoldDB" id="A0A913YQH0"/>
<keyword evidence="3" id="KW-1185">Reference proteome</keyword>
<dbReference type="RefSeq" id="XP_028517399.1">
    <property type="nucleotide sequence ID" value="XM_028661598.1"/>
</dbReference>
<evidence type="ECO:0000313" key="3">
    <source>
        <dbReference type="Proteomes" id="UP000887567"/>
    </source>
</evidence>
<dbReference type="OrthoDB" id="10275035at2759"/>
<dbReference type="Proteomes" id="UP000887567">
    <property type="component" value="Unplaced"/>
</dbReference>
<dbReference type="GeneID" id="114575894"/>
<name>A0A913YQH0_EXADI</name>
<feature type="compositionally biased region" description="Basic and acidic residues" evidence="1">
    <location>
        <begin position="66"/>
        <end position="76"/>
    </location>
</feature>
<sequence length="141" mass="16452">MSCFSKLASYRVEQLKFWLSCRGDSLKNLPTKAACIQRINNYVKNGLKDKITDPTPLNIYSKTKSLKRDHNPETSHDNLVSSPSSDAQYMKGNYWMTNSKQLQWSKSLQHAPIFTIKENKRIFQLIWKNRKDPEKSRKSVI</sequence>
<evidence type="ECO:0000256" key="1">
    <source>
        <dbReference type="SAM" id="MobiDB-lite"/>
    </source>
</evidence>
<reference evidence="2" key="1">
    <citation type="submission" date="2022-11" db="UniProtKB">
        <authorList>
            <consortium name="EnsemblMetazoa"/>
        </authorList>
    </citation>
    <scope>IDENTIFICATION</scope>
</reference>
<protein>
    <submittedName>
        <fullName evidence="2">Uncharacterized protein</fullName>
    </submittedName>
</protein>
<feature type="region of interest" description="Disordered" evidence="1">
    <location>
        <begin position="62"/>
        <end position="85"/>
    </location>
</feature>
<dbReference type="EnsemblMetazoa" id="XM_028661598.1">
    <property type="protein sequence ID" value="XP_028517399.1"/>
    <property type="gene ID" value="LOC114575894"/>
</dbReference>
<proteinExistence type="predicted"/>
<dbReference type="KEGG" id="epa:114575894"/>
<organism evidence="2 3">
    <name type="scientific">Exaiptasia diaphana</name>
    <name type="common">Tropical sea anemone</name>
    <name type="synonym">Aiptasia pulchella</name>
    <dbReference type="NCBI Taxonomy" id="2652724"/>
    <lineage>
        <taxon>Eukaryota</taxon>
        <taxon>Metazoa</taxon>
        <taxon>Cnidaria</taxon>
        <taxon>Anthozoa</taxon>
        <taxon>Hexacorallia</taxon>
        <taxon>Actiniaria</taxon>
        <taxon>Aiptasiidae</taxon>
        <taxon>Exaiptasia</taxon>
    </lineage>
</organism>
<accession>A0A913YQH0</accession>